<dbReference type="EMBL" id="CP052842">
    <property type="protein sequence ID" value="QJP88892.1"/>
    <property type="molecule type" value="Genomic_DNA"/>
</dbReference>
<dbReference type="InterPro" id="IPR028345">
    <property type="entry name" value="Antibiotic_NAT-like"/>
</dbReference>
<organism evidence="5">
    <name type="scientific">Bacillus subtilis (strain 168)</name>
    <dbReference type="NCBI Taxonomy" id="224308"/>
    <lineage>
        <taxon>Bacteria</taxon>
        <taxon>Bacillati</taxon>
        <taxon>Bacillota</taxon>
        <taxon>Bacilli</taxon>
        <taxon>Bacillales</taxon>
        <taxon>Bacillaceae</taxon>
        <taxon>Bacillus</taxon>
    </lineage>
</organism>
<dbReference type="GO" id="GO:0046677">
    <property type="term" value="P:response to antibiotic"/>
    <property type="evidence" value="ECO:0007669"/>
    <property type="project" value="UniProtKB-KW"/>
</dbReference>
<dbReference type="EC" id="2.3.1.-" evidence="4"/>
<dbReference type="SUPFAM" id="SSF110710">
    <property type="entry name" value="TTHA0583/YokD-like"/>
    <property type="match status" value="1"/>
</dbReference>
<comment type="catalytic activity">
    <reaction evidence="4">
        <text>a 2-deoxystreptamine antibiotic + acetyl-CoA = an N(3)-acetyl-2-deoxystreptamine antibiotic + CoA + H(+)</text>
        <dbReference type="Rhea" id="RHEA:12665"/>
        <dbReference type="ChEBI" id="CHEBI:15378"/>
        <dbReference type="ChEBI" id="CHEBI:57287"/>
        <dbReference type="ChEBI" id="CHEBI:57288"/>
        <dbReference type="ChEBI" id="CHEBI:57921"/>
        <dbReference type="ChEBI" id="CHEBI:77452"/>
        <dbReference type="EC" id="2.3.1.81"/>
    </reaction>
</comment>
<evidence type="ECO:0000256" key="4">
    <source>
        <dbReference type="RuleBase" id="RU365031"/>
    </source>
</evidence>
<sequence>MKKIVESTTFPRTKQSITEDLKALGLKKGMTVLVHSSLSSIGWVNGGAVAVIQALIDVVTEEGTIVMPSQSVELSDPKEWGNPPVPEEWWDIIRESMPAYNSNYTPTTRGMGQIVELFRSYPEVKRSNHPNYSFVAWGKHKNKILNQHPLEFGLGEQSPLGKLYIRESYVLLLGADFDSSTCFHLAEYRIPYQKIINRGAPIIVEGKRVWKEYKELEFREELFQEVGQAFEAEHNMKVGKVGSANCRLFSLTEAVDFAEKWFINNDSKNIKK</sequence>
<evidence type="ECO:0000313" key="5">
    <source>
        <dbReference type="EMBL" id="QJP88892.1"/>
    </source>
</evidence>
<accession>A0A6M3ZID7</accession>
<dbReference type="RefSeq" id="WP_004399070.1">
    <property type="nucleotide sequence ID" value="NC_000964.3"/>
</dbReference>
<keyword evidence="3 4" id="KW-0012">Acyltransferase</keyword>
<evidence type="ECO:0000256" key="2">
    <source>
        <dbReference type="ARBA" id="ARBA00022679"/>
    </source>
</evidence>
<dbReference type="PANTHER" id="PTHR11104:SF0">
    <property type="entry name" value="SPBETA PROPHAGE-DERIVED AMINOGLYCOSIDE N(3')-ACETYLTRANSFERASE-LIKE PROTEIN YOKD"/>
    <property type="match status" value="1"/>
</dbReference>
<dbReference type="GO" id="GO:0046353">
    <property type="term" value="F:aminoglycoside 3-N-acetyltransferase activity"/>
    <property type="evidence" value="ECO:0007669"/>
    <property type="project" value="UniProtKB-EC"/>
</dbReference>
<dbReference type="PANTHER" id="PTHR11104">
    <property type="entry name" value="AMINOGLYCOSIDE N3-ACETYLTRANSFERASE"/>
    <property type="match status" value="1"/>
</dbReference>
<comment type="similarity">
    <text evidence="1 4">Belongs to the antibiotic N-acetyltransferase family.</text>
</comment>
<keyword evidence="4" id="KW-0046">Antibiotic resistance</keyword>
<dbReference type="Pfam" id="PF02522">
    <property type="entry name" value="Antibiotic_NAT"/>
    <property type="match status" value="1"/>
</dbReference>
<proteinExistence type="inferred from homology"/>
<reference evidence="5" key="1">
    <citation type="submission" date="2020-04" db="EMBL/GenBank/DDBJ databases">
        <title>Phage recombination drives evolution of spore-forming Bacilli.</title>
        <authorList>
            <person name="Dragos A."/>
            <person name="Kovacs A.T."/>
        </authorList>
    </citation>
    <scope>NUCLEOTIDE SEQUENCE</scope>
    <source>
        <strain evidence="5">168</strain>
    </source>
</reference>
<dbReference type="InterPro" id="IPR003679">
    <property type="entry name" value="Amioglycoside_AcTrfase"/>
</dbReference>
<dbReference type="AlphaFoldDB" id="A0A6M3ZID7"/>
<dbReference type="KEGG" id="bsu:BSU21630"/>
<name>A0A6M3ZID7_BACSU</name>
<gene>
    <name evidence="5" type="ORF">HIR78_13040</name>
</gene>
<protein>
    <recommendedName>
        <fullName evidence="4">Aminoglycoside N(3)-acetyltransferase</fullName>
        <ecNumber evidence="4">2.3.1.-</ecNumber>
    </recommendedName>
</protein>
<evidence type="ECO:0000256" key="1">
    <source>
        <dbReference type="ARBA" id="ARBA00006383"/>
    </source>
</evidence>
<dbReference type="SMR" id="A0A6M3ZID7"/>
<keyword evidence="2 4" id="KW-0808">Transferase</keyword>
<dbReference type="OrthoDB" id="7330654at2"/>
<evidence type="ECO:0000256" key="3">
    <source>
        <dbReference type="ARBA" id="ARBA00023315"/>
    </source>
</evidence>